<protein>
    <submittedName>
        <fullName evidence="3">Uncharacterized protein</fullName>
    </submittedName>
</protein>
<organism evidence="3 4">
    <name type="scientific">Diaporthe eres</name>
    <name type="common">Phomopsis oblonga</name>
    <dbReference type="NCBI Taxonomy" id="83184"/>
    <lineage>
        <taxon>Eukaryota</taxon>
        <taxon>Fungi</taxon>
        <taxon>Dikarya</taxon>
        <taxon>Ascomycota</taxon>
        <taxon>Pezizomycotina</taxon>
        <taxon>Sordariomycetes</taxon>
        <taxon>Sordariomycetidae</taxon>
        <taxon>Diaporthales</taxon>
        <taxon>Diaporthaceae</taxon>
        <taxon>Diaporthe</taxon>
        <taxon>Diaporthe eres species complex</taxon>
    </lineage>
</organism>
<dbReference type="EMBL" id="JAKNSF020000114">
    <property type="protein sequence ID" value="KAK7714699.1"/>
    <property type="molecule type" value="Genomic_DNA"/>
</dbReference>
<keyword evidence="4" id="KW-1185">Reference proteome</keyword>
<feature type="region of interest" description="Disordered" evidence="2">
    <location>
        <begin position="1"/>
        <end position="54"/>
    </location>
</feature>
<sequence>MGKRAKQRNPRQRNPRQRHPKQRNPKQRNPKQSNPKQSNPLRPRASRVKKARAPRSGLPDWYYRVWRIRWDREPFTPTDPYDFDEDLSELEEKSAKEECEDSECECQFRDVHSEDEESERSYDGSNAEDYYDLKREREERKRQVLKERLDKKREKERGFEFERSKEEEVRAAERSLRKVQKEGRTFHANPRSLAGKEFQLYCSDHINHFYHSGFYDVKRVNFFHPDDKPVDDDSDGPDVKSGDDAGLMYGGLFLDLNAGCTFGPFFPPDSATFRPVKVESCDGKYKLSLDFLGNGYLKLRVSRNMVFMGWNNKSPAEFPPDGPALEVFEFVGIWRDPEKEKAEREKMEMEMKKLREQRRPPSPKESWFELNHPMGAYYDRRYAVDW</sequence>
<feature type="coiled-coil region" evidence="1">
    <location>
        <begin position="135"/>
        <end position="182"/>
    </location>
</feature>
<proteinExistence type="predicted"/>
<evidence type="ECO:0000313" key="3">
    <source>
        <dbReference type="EMBL" id="KAK7714699.1"/>
    </source>
</evidence>
<feature type="compositionally biased region" description="Polar residues" evidence="2">
    <location>
        <begin position="30"/>
        <end position="40"/>
    </location>
</feature>
<accession>A0ABR1NTJ2</accession>
<gene>
    <name evidence="3" type="ORF">SLS63_011673</name>
</gene>
<feature type="compositionally biased region" description="Basic residues" evidence="2">
    <location>
        <begin position="44"/>
        <end position="53"/>
    </location>
</feature>
<name>A0ABR1NTJ2_DIAER</name>
<evidence type="ECO:0000313" key="4">
    <source>
        <dbReference type="Proteomes" id="UP001430848"/>
    </source>
</evidence>
<dbReference type="Proteomes" id="UP001430848">
    <property type="component" value="Unassembled WGS sequence"/>
</dbReference>
<keyword evidence="1" id="KW-0175">Coiled coil</keyword>
<evidence type="ECO:0000256" key="2">
    <source>
        <dbReference type="SAM" id="MobiDB-lite"/>
    </source>
</evidence>
<comment type="caution">
    <text evidence="3">The sequence shown here is derived from an EMBL/GenBank/DDBJ whole genome shotgun (WGS) entry which is preliminary data.</text>
</comment>
<feature type="compositionally biased region" description="Basic residues" evidence="2">
    <location>
        <begin position="1"/>
        <end position="29"/>
    </location>
</feature>
<evidence type="ECO:0000256" key="1">
    <source>
        <dbReference type="SAM" id="Coils"/>
    </source>
</evidence>
<feature type="region of interest" description="Disordered" evidence="2">
    <location>
        <begin position="73"/>
        <end position="102"/>
    </location>
</feature>
<reference evidence="3 4" key="1">
    <citation type="submission" date="2024-02" db="EMBL/GenBank/DDBJ databases">
        <title>De novo assembly and annotation of 12 fungi associated with fruit tree decline syndrome in Ontario, Canada.</title>
        <authorList>
            <person name="Sulman M."/>
            <person name="Ellouze W."/>
            <person name="Ilyukhin E."/>
        </authorList>
    </citation>
    <scope>NUCLEOTIDE SEQUENCE [LARGE SCALE GENOMIC DNA]</scope>
    <source>
        <strain evidence="3 4">M169</strain>
    </source>
</reference>